<dbReference type="HAMAP" id="MF_00160">
    <property type="entry name" value="SerC_aminotrans_5"/>
    <property type="match status" value="1"/>
</dbReference>
<dbReference type="GO" id="GO:0005737">
    <property type="term" value="C:cytoplasm"/>
    <property type="evidence" value="ECO:0007669"/>
    <property type="project" value="TreeGrafter"/>
</dbReference>
<dbReference type="FunFam" id="3.40.640.10:FF:000010">
    <property type="entry name" value="Phosphoserine aminotransferase"/>
    <property type="match status" value="1"/>
</dbReference>
<dbReference type="PANTHER" id="PTHR43247">
    <property type="entry name" value="PHOSPHOSERINE AMINOTRANSFERASE"/>
    <property type="match status" value="1"/>
</dbReference>
<evidence type="ECO:0000256" key="3">
    <source>
        <dbReference type="ARBA" id="ARBA00006904"/>
    </source>
</evidence>
<dbReference type="AlphaFoldDB" id="A0A8B8C1C3"/>
<evidence type="ECO:0000256" key="8">
    <source>
        <dbReference type="ARBA" id="ARBA00023299"/>
    </source>
</evidence>
<evidence type="ECO:0000259" key="13">
    <source>
        <dbReference type="Pfam" id="PF00266"/>
    </source>
</evidence>
<dbReference type="GO" id="GO:0004648">
    <property type="term" value="F:O-phospho-L-serine:2-oxoglutarate aminotransferase activity"/>
    <property type="evidence" value="ECO:0007669"/>
    <property type="project" value="UniProtKB-EC"/>
</dbReference>
<evidence type="ECO:0000256" key="10">
    <source>
        <dbReference type="ARBA" id="ARBA00049007"/>
    </source>
</evidence>
<accession>A0A8B8C1C3</accession>
<feature type="domain" description="Aminotransferase class V" evidence="13">
    <location>
        <begin position="6"/>
        <end position="353"/>
    </location>
</feature>
<proteinExistence type="inferred from homology"/>
<dbReference type="InterPro" id="IPR000192">
    <property type="entry name" value="Aminotrans_V_dom"/>
</dbReference>
<comment type="catalytic activity">
    <reaction evidence="10 12">
        <text>O-phospho-L-serine + 2-oxoglutarate = 3-phosphooxypyruvate + L-glutamate</text>
        <dbReference type="Rhea" id="RHEA:14329"/>
        <dbReference type="ChEBI" id="CHEBI:16810"/>
        <dbReference type="ChEBI" id="CHEBI:18110"/>
        <dbReference type="ChEBI" id="CHEBI:29985"/>
        <dbReference type="ChEBI" id="CHEBI:57524"/>
        <dbReference type="EC" id="2.6.1.52"/>
    </reaction>
</comment>
<evidence type="ECO:0000256" key="11">
    <source>
        <dbReference type="RuleBase" id="RU004504"/>
    </source>
</evidence>
<dbReference type="InterPro" id="IPR022278">
    <property type="entry name" value="Pser_aminoTfrase"/>
</dbReference>
<comment type="similarity">
    <text evidence="3">Belongs to the class-V pyridoxal-phosphate-dependent aminotransferase family. SerC subfamily.</text>
</comment>
<evidence type="ECO:0000256" key="9">
    <source>
        <dbReference type="ARBA" id="ARBA00047630"/>
    </source>
</evidence>
<comment type="cofactor">
    <cofactor evidence="1 11">
        <name>pyridoxal 5'-phosphate</name>
        <dbReference type="ChEBI" id="CHEBI:597326"/>
    </cofactor>
</comment>
<sequence length="374" mass="41465">MTERVINFSAGPSKLPRKVLQTAQKEMLNYNNTGISVMELSHRSADFTKIINAAERNVRELLNVPDNYKVVFKQGGGTGQFSAVPLNLMNLRPEGKADYIITGSWSAKAAIEAEKYGKVNRVLPKLESYTTIPDASQWSLSPDASYVYYCANETIHGVEFQDIPDTNGIPLVCDMSSNILSRPIDVSKFGVIFAGAQKNMGCAGVTLVIIRDDLLGKARPECPVTLDYKIQVGNNSLYNTAPTYNIYILGLVLQWVKDEGGVDKMEENSRLKSQAVYDAIEKSNGFYHATVEPHCRSRMNVPFRIGGPDGDEVLEKKFLEEASKRGMIQLKGHRSVGGIRASLYNALSLEEANLLVSFMQEFYIQHKTVTSCQS</sequence>
<name>A0A8B8C1C3_CRAVI</name>
<keyword evidence="8 12" id="KW-0718">Serine biosynthesis</keyword>
<dbReference type="InterPro" id="IPR020578">
    <property type="entry name" value="Aminotrans_V_PyrdxlP_BS"/>
</dbReference>
<evidence type="ECO:0000313" key="14">
    <source>
        <dbReference type="Proteomes" id="UP000694844"/>
    </source>
</evidence>
<dbReference type="FunFam" id="3.90.1150.10:FF:000006">
    <property type="entry name" value="Phosphoserine aminotransferase"/>
    <property type="match status" value="1"/>
</dbReference>
<dbReference type="CDD" id="cd00611">
    <property type="entry name" value="PSAT_like"/>
    <property type="match status" value="1"/>
</dbReference>
<keyword evidence="5 12" id="KW-0028">Amino-acid biosynthesis</keyword>
<evidence type="ECO:0000256" key="5">
    <source>
        <dbReference type="ARBA" id="ARBA00022605"/>
    </source>
</evidence>
<dbReference type="Gene3D" id="3.40.640.10">
    <property type="entry name" value="Type I PLP-dependent aspartate aminotransferase-like (Major domain)"/>
    <property type="match status" value="1"/>
</dbReference>
<dbReference type="GO" id="GO:0030170">
    <property type="term" value="F:pyridoxal phosphate binding"/>
    <property type="evidence" value="ECO:0007669"/>
    <property type="project" value="TreeGrafter"/>
</dbReference>
<dbReference type="PIRSF" id="PIRSF000525">
    <property type="entry name" value="SerC"/>
    <property type="match status" value="1"/>
</dbReference>
<keyword evidence="14" id="KW-1185">Reference proteome</keyword>
<evidence type="ECO:0000256" key="6">
    <source>
        <dbReference type="ARBA" id="ARBA00022679"/>
    </source>
</evidence>
<dbReference type="RefSeq" id="XP_022309458.1">
    <property type="nucleotide sequence ID" value="XM_022453750.1"/>
</dbReference>
<dbReference type="SUPFAM" id="SSF53383">
    <property type="entry name" value="PLP-dependent transferases"/>
    <property type="match status" value="1"/>
</dbReference>
<evidence type="ECO:0000256" key="12">
    <source>
        <dbReference type="RuleBase" id="RU004505"/>
    </source>
</evidence>
<dbReference type="OrthoDB" id="1703350at2759"/>
<evidence type="ECO:0000256" key="7">
    <source>
        <dbReference type="ARBA" id="ARBA00022898"/>
    </source>
</evidence>
<dbReference type="UniPathway" id="UPA00244">
    <property type="reaction ID" value="UER00311"/>
</dbReference>
<dbReference type="NCBIfam" id="TIGR01364">
    <property type="entry name" value="serC_1"/>
    <property type="match status" value="1"/>
</dbReference>
<evidence type="ECO:0000313" key="15">
    <source>
        <dbReference type="RefSeq" id="XP_022309458.1"/>
    </source>
</evidence>
<comment type="catalytic activity">
    <reaction evidence="9">
        <text>4-(phosphooxy)-L-threonine + 2-oxoglutarate = (R)-3-hydroxy-2-oxo-4-phosphooxybutanoate + L-glutamate</text>
        <dbReference type="Rhea" id="RHEA:16573"/>
        <dbReference type="ChEBI" id="CHEBI:16810"/>
        <dbReference type="ChEBI" id="CHEBI:29985"/>
        <dbReference type="ChEBI" id="CHEBI:58452"/>
        <dbReference type="ChEBI" id="CHEBI:58538"/>
        <dbReference type="EC" id="2.6.1.52"/>
    </reaction>
</comment>
<organism evidence="14 15">
    <name type="scientific">Crassostrea virginica</name>
    <name type="common">Eastern oyster</name>
    <dbReference type="NCBI Taxonomy" id="6565"/>
    <lineage>
        <taxon>Eukaryota</taxon>
        <taxon>Metazoa</taxon>
        <taxon>Spiralia</taxon>
        <taxon>Lophotrochozoa</taxon>
        <taxon>Mollusca</taxon>
        <taxon>Bivalvia</taxon>
        <taxon>Autobranchia</taxon>
        <taxon>Pteriomorphia</taxon>
        <taxon>Ostreida</taxon>
        <taxon>Ostreoidea</taxon>
        <taxon>Ostreidae</taxon>
        <taxon>Crassostrea</taxon>
    </lineage>
</organism>
<gene>
    <name evidence="15" type="primary">LOC111115125</name>
</gene>
<reference evidence="15" key="1">
    <citation type="submission" date="2025-08" db="UniProtKB">
        <authorList>
            <consortium name="RefSeq"/>
        </authorList>
    </citation>
    <scope>IDENTIFICATION</scope>
    <source>
        <tissue evidence="15">Whole sample</tissue>
    </source>
</reference>
<keyword evidence="4 12" id="KW-0032">Aminotransferase</keyword>
<dbReference type="KEGG" id="cvn:111115125"/>
<dbReference type="GO" id="GO:0006564">
    <property type="term" value="P:L-serine biosynthetic process"/>
    <property type="evidence" value="ECO:0007669"/>
    <property type="project" value="UniProtKB-KW"/>
</dbReference>
<dbReference type="Pfam" id="PF00266">
    <property type="entry name" value="Aminotran_5"/>
    <property type="match status" value="1"/>
</dbReference>
<dbReference type="UniPathway" id="UPA00135">
    <property type="reaction ID" value="UER00197"/>
</dbReference>
<dbReference type="InterPro" id="IPR015421">
    <property type="entry name" value="PyrdxlP-dep_Trfase_major"/>
</dbReference>
<keyword evidence="6 12" id="KW-0808">Transferase</keyword>
<dbReference type="NCBIfam" id="NF003764">
    <property type="entry name" value="PRK05355.1"/>
    <property type="match status" value="1"/>
</dbReference>
<dbReference type="EC" id="2.6.1.52" evidence="12"/>
<dbReference type="PROSITE" id="PS00595">
    <property type="entry name" value="AA_TRANSFER_CLASS_5"/>
    <property type="match status" value="1"/>
</dbReference>
<comment type="pathway">
    <text evidence="2 12">Amino-acid biosynthesis; L-serine biosynthesis; L-serine from 3-phospho-D-glycerate: step 2/3.</text>
</comment>
<keyword evidence="7" id="KW-0663">Pyridoxal phosphate</keyword>
<dbReference type="Gene3D" id="3.90.1150.10">
    <property type="entry name" value="Aspartate Aminotransferase, domain 1"/>
    <property type="match status" value="1"/>
</dbReference>
<dbReference type="PANTHER" id="PTHR43247:SF1">
    <property type="entry name" value="PHOSPHOSERINE AMINOTRANSFERASE"/>
    <property type="match status" value="1"/>
</dbReference>
<dbReference type="Proteomes" id="UP000694844">
    <property type="component" value="Chromosome 9"/>
</dbReference>
<evidence type="ECO:0000256" key="4">
    <source>
        <dbReference type="ARBA" id="ARBA00022576"/>
    </source>
</evidence>
<dbReference type="InterPro" id="IPR015424">
    <property type="entry name" value="PyrdxlP-dep_Trfase"/>
</dbReference>
<evidence type="ECO:0000256" key="2">
    <source>
        <dbReference type="ARBA" id="ARBA00005099"/>
    </source>
</evidence>
<dbReference type="InterPro" id="IPR015422">
    <property type="entry name" value="PyrdxlP-dep_Trfase_small"/>
</dbReference>
<evidence type="ECO:0000256" key="1">
    <source>
        <dbReference type="ARBA" id="ARBA00001933"/>
    </source>
</evidence>
<protein>
    <recommendedName>
        <fullName evidence="12">Phosphoserine aminotransferase</fullName>
        <ecNumber evidence="12">2.6.1.52</ecNumber>
    </recommendedName>
</protein>
<dbReference type="GeneID" id="111115125"/>